<name>A0A9X2FEA6_9BACT</name>
<dbReference type="InterPro" id="IPR013424">
    <property type="entry name" value="Ice-binding_C"/>
</dbReference>
<reference evidence="3" key="1">
    <citation type="submission" date="2022-06" db="EMBL/GenBank/DDBJ databases">
        <title>Aeoliella straminimaris, a novel planctomycete from sediments.</title>
        <authorList>
            <person name="Vitorino I.R."/>
            <person name="Lage O.M."/>
        </authorList>
    </citation>
    <scope>NUCLEOTIDE SEQUENCE</scope>
    <source>
        <strain evidence="3">ICT_H6.2</strain>
    </source>
</reference>
<organism evidence="3 4">
    <name type="scientific">Aeoliella straminimaris</name>
    <dbReference type="NCBI Taxonomy" id="2954799"/>
    <lineage>
        <taxon>Bacteria</taxon>
        <taxon>Pseudomonadati</taxon>
        <taxon>Planctomycetota</taxon>
        <taxon>Planctomycetia</taxon>
        <taxon>Pirellulales</taxon>
        <taxon>Lacipirellulaceae</taxon>
        <taxon>Aeoliella</taxon>
    </lineage>
</organism>
<dbReference type="Gene3D" id="2.60.120.200">
    <property type="match status" value="2"/>
</dbReference>
<keyword evidence="1" id="KW-0732">Signal</keyword>
<dbReference type="InterPro" id="IPR018247">
    <property type="entry name" value="EF_Hand_1_Ca_BS"/>
</dbReference>
<evidence type="ECO:0000313" key="4">
    <source>
        <dbReference type="Proteomes" id="UP001155241"/>
    </source>
</evidence>
<proteinExistence type="predicted"/>
<accession>A0A9X2FEA6</accession>
<evidence type="ECO:0000313" key="3">
    <source>
        <dbReference type="EMBL" id="MCO6047094.1"/>
    </source>
</evidence>
<comment type="caution">
    <text evidence="3">The sequence shown here is derived from an EMBL/GenBank/DDBJ whole genome shotgun (WGS) entry which is preliminary data.</text>
</comment>
<dbReference type="PROSITE" id="PS00018">
    <property type="entry name" value="EF_HAND_1"/>
    <property type="match status" value="2"/>
</dbReference>
<sequence length="1013" mass="105635">MLQSFLRLTCLAVAVCLTDHVQAVLVYQYTFNDGVANNGLVFADEATGDSIGNPGLTYVDPTNMGRIVGGQVDLSANNGQGSGADGIGVDAAGIFLDLDDFAFSNAAFGGANGAASIEMWVTVSQNRNWARLWDIGTSEGGAGVSDSGSSTSYVIGVGQSGSGHFGGSTHVSGAEQFVPAPPNPEQPPLPTNVKHHVVFTLDHSATTAERPNGTATLYLNGTMVGQEAIVADLDLNNDILSGGNSELIDNNNWFGRAQWGGDPLFDGLYDEINIYDHALTESEVTANNAQGPVAALIPVVSIDRSTGEVQFTNVTDSALQLTSYTLTSNAGGLDTDNNVTIDGSWTTNTESATELMQTGGAAVTLPANSDGASIGSAWFQSTVEDIQAIGQMSDGTMTALEVVYTGDALSPIDLNADGIVDEDDWFVFAANAYTNISGLTEAQARRVGDLNFDGLQDYDDFRSFKSQFNALAGAGALEAIIGGASVPEPSTLALAGLAAAALLISKRSNLSVYRSKLTVLFAALLSLAIAPSAQAQVIMDWDASAWSGNGEDLGGGWNGDSWIDSAAGIPAFSGGNLAESNNGGVPVKTEGQIGLDPYANWIDFSYESFDVNNTAHPLAGLRDFTIAAVVRVPESAGALAPNVGENQFWLFNGFVGKEIGNAGVGDWVLGLVQQDGDGQAHIAAGTGLAATDVGTLGPAINDDMWHTVHFVVNDLGSNMFEQRLYLDGVEVANDLDLSFGGPVTAVAASDFAIGARRDGGNGYLPDADMARLKFYGASLSPTEIANQASSFLGEGLQPLQMVVGGDNSLSIENPNVSDDINIDAYFITSNTASTFNTSNWTSLEDQGIDTDTGNPDGDFNEDGTVDIADYTVWRNNLGSTNGLPNSAALGGTVDSTYYELWKDNFGATGSGEGLGWTELTGASNDTQLREYFLGEEGSTLAASSSWELGTVYTGSGAETLEFMYSQDGVLRRGVVVMSGAVSSVQVPEPGSVFLALASMATVGIITLRRRPLR</sequence>
<gene>
    <name evidence="3" type="ORF">NG895_24620</name>
</gene>
<evidence type="ECO:0000259" key="2">
    <source>
        <dbReference type="Pfam" id="PF07589"/>
    </source>
</evidence>
<dbReference type="AlphaFoldDB" id="A0A9X2FEA6"/>
<feature type="chain" id="PRO_5040948509" evidence="1">
    <location>
        <begin position="24"/>
        <end position="1013"/>
    </location>
</feature>
<keyword evidence="4" id="KW-1185">Reference proteome</keyword>
<feature type="domain" description="Ice-binding protein C-terminal" evidence="2">
    <location>
        <begin position="485"/>
        <end position="507"/>
    </location>
</feature>
<evidence type="ECO:0000256" key="1">
    <source>
        <dbReference type="SAM" id="SignalP"/>
    </source>
</evidence>
<feature type="signal peptide" evidence="1">
    <location>
        <begin position="1"/>
        <end position="23"/>
    </location>
</feature>
<dbReference type="Proteomes" id="UP001155241">
    <property type="component" value="Unassembled WGS sequence"/>
</dbReference>
<dbReference type="RefSeq" id="WP_252855207.1">
    <property type="nucleotide sequence ID" value="NZ_JAMXLR010000089.1"/>
</dbReference>
<dbReference type="InterPro" id="IPR013320">
    <property type="entry name" value="ConA-like_dom_sf"/>
</dbReference>
<dbReference type="SUPFAM" id="SSF49899">
    <property type="entry name" value="Concanavalin A-like lectins/glucanases"/>
    <property type="match status" value="2"/>
</dbReference>
<protein>
    <submittedName>
        <fullName evidence="3">LamG domain-containing protein</fullName>
    </submittedName>
</protein>
<dbReference type="EMBL" id="JAMXLR010000089">
    <property type="protein sequence ID" value="MCO6047094.1"/>
    <property type="molecule type" value="Genomic_DNA"/>
</dbReference>
<dbReference type="Pfam" id="PF13385">
    <property type="entry name" value="Laminin_G_3"/>
    <property type="match status" value="2"/>
</dbReference>
<dbReference type="Pfam" id="PF07589">
    <property type="entry name" value="PEP-CTERM"/>
    <property type="match status" value="1"/>
</dbReference>